<feature type="compositionally biased region" description="Basic and acidic residues" evidence="1">
    <location>
        <begin position="1"/>
        <end position="14"/>
    </location>
</feature>
<organism evidence="2 3">
    <name type="scientific">Parthenolecanium corni</name>
    <dbReference type="NCBI Taxonomy" id="536013"/>
    <lineage>
        <taxon>Eukaryota</taxon>
        <taxon>Metazoa</taxon>
        <taxon>Ecdysozoa</taxon>
        <taxon>Arthropoda</taxon>
        <taxon>Hexapoda</taxon>
        <taxon>Insecta</taxon>
        <taxon>Pterygota</taxon>
        <taxon>Neoptera</taxon>
        <taxon>Paraneoptera</taxon>
        <taxon>Hemiptera</taxon>
        <taxon>Sternorrhyncha</taxon>
        <taxon>Coccoidea</taxon>
        <taxon>Coccidae</taxon>
        <taxon>Parthenolecanium</taxon>
    </lineage>
</organism>
<accession>A0AAN9TEA4</accession>
<evidence type="ECO:0000256" key="1">
    <source>
        <dbReference type="SAM" id="MobiDB-lite"/>
    </source>
</evidence>
<evidence type="ECO:0000313" key="2">
    <source>
        <dbReference type="EMBL" id="KAK7586012.1"/>
    </source>
</evidence>
<evidence type="ECO:0000313" key="3">
    <source>
        <dbReference type="Proteomes" id="UP001367676"/>
    </source>
</evidence>
<dbReference type="EMBL" id="JBBCAQ010000027">
    <property type="protein sequence ID" value="KAK7586012.1"/>
    <property type="molecule type" value="Genomic_DNA"/>
</dbReference>
<keyword evidence="3" id="KW-1185">Reference proteome</keyword>
<feature type="region of interest" description="Disordered" evidence="1">
    <location>
        <begin position="1"/>
        <end position="67"/>
    </location>
</feature>
<proteinExistence type="predicted"/>
<feature type="compositionally biased region" description="Low complexity" evidence="1">
    <location>
        <begin position="47"/>
        <end position="59"/>
    </location>
</feature>
<sequence length="459" mass="53355">MSYRSYDSRYDRHSRFNSSYDRSSSRSHHHSRPSTSRYDWSRDTSSRHSGSSSRSSESTSQKDKPFTIVKPSAEKSFTIIKPDEPCDFTIVTNQNNDFYQFTDPLQTLPRQSDIYSQLSLKQSNYFIFGSKTSSDVLKMSFLYAVARIIYERETDEALIPAIAAAEFAADYLPNNRRLFGSQADAYFKQVMAKAVRDPSFILKVRPNKDLYATLEEFGLPRVYPTLKPEPLNGEQYMRILQILSTSLDPAYMNCDLVISLTAIVPCLQLDSITLKFLSDLQDTVREELQKDITLDIKSTNIFFEQYLKEASEQEVEEMLVYWRLAIPESAKRLKLLLKRIPGERLRPIMLIGQVLTKCEDFPWEATLKLYPKDWKALDKAIRLINNDPFYGYRRDKDEIVNPRHYQNLAWLCWQLCIMKLQDSHLDFNLEEPSHAEEIQKLIASYVASTQQETNAMEET</sequence>
<name>A0AAN9TEA4_9HEMI</name>
<gene>
    <name evidence="2" type="ORF">V9T40_003888</name>
</gene>
<dbReference type="Proteomes" id="UP001367676">
    <property type="component" value="Unassembled WGS sequence"/>
</dbReference>
<reference evidence="2 3" key="1">
    <citation type="submission" date="2024-03" db="EMBL/GenBank/DDBJ databases">
        <title>Adaptation during the transition from Ophiocordyceps entomopathogen to insect associate is accompanied by gene loss and intensified selection.</title>
        <authorList>
            <person name="Ward C.M."/>
            <person name="Onetto C.A."/>
            <person name="Borneman A.R."/>
        </authorList>
    </citation>
    <scope>NUCLEOTIDE SEQUENCE [LARGE SCALE GENOMIC DNA]</scope>
    <source>
        <strain evidence="2">AWRI1</strain>
        <tissue evidence="2">Single Adult Female</tissue>
    </source>
</reference>
<dbReference type="AlphaFoldDB" id="A0AAN9TEA4"/>
<comment type="caution">
    <text evidence="2">The sequence shown here is derived from an EMBL/GenBank/DDBJ whole genome shotgun (WGS) entry which is preliminary data.</text>
</comment>
<protein>
    <submittedName>
        <fullName evidence="2">Uncharacterized protein</fullName>
    </submittedName>
</protein>